<feature type="signal peptide" evidence="8">
    <location>
        <begin position="1"/>
        <end position="19"/>
    </location>
</feature>
<keyword evidence="4 7" id="KW-0133">Cell shape</keyword>
<dbReference type="InterPro" id="IPR002477">
    <property type="entry name" value="Peptidoglycan-bd-like"/>
</dbReference>
<sequence>MHFRIAALMAPLLAVPAFAAPTAEEIESATYDGGALPDGQSAITFVTQVLLDRAGVSPGIIDGYSGGMTETATRAFEMREGLEADGVMDEDVWEALSGPDAGAITQSYTITQDDASGLVGGIPQDYAERAEMDALAYTSVPEKLAERFHMDEDVLRNMNPGAAFQPGETITVAAPGDRMEGTVARIEIDVPAGRLRAFDTNDEILTDYPVAVGSEDNPSPSGTHEVKAVAYEPNYTYDPDENFQQGDNDEMLILPPGPNNPIGGTWIDLTEPTYGIHGTPEPSSLFDAQSHGCVRMTNWDADELGRMVEQGATVEFLR</sequence>
<dbReference type="GO" id="GO:0016740">
    <property type="term" value="F:transferase activity"/>
    <property type="evidence" value="ECO:0007669"/>
    <property type="project" value="UniProtKB-KW"/>
</dbReference>
<dbReference type="GO" id="GO:0071972">
    <property type="term" value="F:peptidoglycan L,D-transpeptidase activity"/>
    <property type="evidence" value="ECO:0007669"/>
    <property type="project" value="TreeGrafter"/>
</dbReference>
<dbReference type="PROSITE" id="PS52029">
    <property type="entry name" value="LD_TPASE"/>
    <property type="match status" value="1"/>
</dbReference>
<dbReference type="GO" id="GO:0008360">
    <property type="term" value="P:regulation of cell shape"/>
    <property type="evidence" value="ECO:0007669"/>
    <property type="project" value="UniProtKB-UniRule"/>
</dbReference>
<dbReference type="InterPro" id="IPR005490">
    <property type="entry name" value="LD_TPept_cat_dom"/>
</dbReference>
<gene>
    <name evidence="10" type="ORF">BCF33_1146</name>
</gene>
<evidence type="ECO:0000256" key="7">
    <source>
        <dbReference type="PROSITE-ProRule" id="PRU01373"/>
    </source>
</evidence>
<feature type="active site" description="Proton donor/acceptor" evidence="7">
    <location>
        <position position="277"/>
    </location>
</feature>
<proteinExistence type="inferred from homology"/>
<dbReference type="InterPro" id="IPR038063">
    <property type="entry name" value="Transpep_catalytic_dom"/>
</dbReference>
<dbReference type="Gene3D" id="1.10.101.10">
    <property type="entry name" value="PGBD-like superfamily/PGBD"/>
    <property type="match status" value="1"/>
</dbReference>
<keyword evidence="10" id="KW-0449">Lipoprotein</keyword>
<organism evidence="10 11">
    <name type="scientific">Hasllibacter halocynthiae</name>
    <dbReference type="NCBI Taxonomy" id="595589"/>
    <lineage>
        <taxon>Bacteria</taxon>
        <taxon>Pseudomonadati</taxon>
        <taxon>Pseudomonadota</taxon>
        <taxon>Alphaproteobacteria</taxon>
        <taxon>Rhodobacterales</taxon>
        <taxon>Roseobacteraceae</taxon>
        <taxon>Hasllibacter</taxon>
    </lineage>
</organism>
<dbReference type="AlphaFoldDB" id="A0A2T0X9D9"/>
<dbReference type="PANTHER" id="PTHR30582:SF30">
    <property type="entry name" value="BLR4375 PROTEIN"/>
    <property type="match status" value="1"/>
</dbReference>
<evidence type="ECO:0000256" key="8">
    <source>
        <dbReference type="SAM" id="SignalP"/>
    </source>
</evidence>
<feature type="active site" description="Nucleophile" evidence="7">
    <location>
        <position position="293"/>
    </location>
</feature>
<keyword evidence="11" id="KW-1185">Reference proteome</keyword>
<dbReference type="RefSeq" id="WP_106159893.1">
    <property type="nucleotide sequence ID" value="NZ_PVTT01000001.1"/>
</dbReference>
<dbReference type="EMBL" id="PVTT01000001">
    <property type="protein sequence ID" value="PRY95525.1"/>
    <property type="molecule type" value="Genomic_DNA"/>
</dbReference>
<dbReference type="GO" id="GO:0018104">
    <property type="term" value="P:peptidoglycan-protein cross-linking"/>
    <property type="evidence" value="ECO:0007669"/>
    <property type="project" value="TreeGrafter"/>
</dbReference>
<dbReference type="SUPFAM" id="SSF141523">
    <property type="entry name" value="L,D-transpeptidase catalytic domain-like"/>
    <property type="match status" value="1"/>
</dbReference>
<dbReference type="CDD" id="cd16913">
    <property type="entry name" value="YkuD_like"/>
    <property type="match status" value="1"/>
</dbReference>
<dbReference type="OrthoDB" id="9787225at2"/>
<dbReference type="InterPro" id="IPR050979">
    <property type="entry name" value="LD-transpeptidase"/>
</dbReference>
<feature type="chain" id="PRO_5015488261" evidence="8">
    <location>
        <begin position="20"/>
        <end position="318"/>
    </location>
</feature>
<comment type="pathway">
    <text evidence="1 7">Cell wall biogenesis; peptidoglycan biosynthesis.</text>
</comment>
<reference evidence="10 11" key="1">
    <citation type="submission" date="2018-03" db="EMBL/GenBank/DDBJ databases">
        <title>Genomic Encyclopedia of Archaeal and Bacterial Type Strains, Phase II (KMG-II): from individual species to whole genera.</title>
        <authorList>
            <person name="Goeker M."/>
        </authorList>
    </citation>
    <scope>NUCLEOTIDE SEQUENCE [LARGE SCALE GENOMIC DNA]</scope>
    <source>
        <strain evidence="10 11">DSM 29318</strain>
    </source>
</reference>
<feature type="domain" description="L,D-TPase catalytic" evidence="9">
    <location>
        <begin position="184"/>
        <end position="317"/>
    </location>
</feature>
<dbReference type="InterPro" id="IPR036365">
    <property type="entry name" value="PGBD-like_sf"/>
</dbReference>
<evidence type="ECO:0000256" key="6">
    <source>
        <dbReference type="ARBA" id="ARBA00023316"/>
    </source>
</evidence>
<evidence type="ECO:0000256" key="5">
    <source>
        <dbReference type="ARBA" id="ARBA00022984"/>
    </source>
</evidence>
<keyword evidence="6 7" id="KW-0961">Cell wall biogenesis/degradation</keyword>
<dbReference type="Proteomes" id="UP000238801">
    <property type="component" value="Unassembled WGS sequence"/>
</dbReference>
<keyword evidence="8" id="KW-0732">Signal</keyword>
<dbReference type="SUPFAM" id="SSF47090">
    <property type="entry name" value="PGBD-like"/>
    <property type="match status" value="1"/>
</dbReference>
<dbReference type="GO" id="GO:0005576">
    <property type="term" value="C:extracellular region"/>
    <property type="evidence" value="ECO:0007669"/>
    <property type="project" value="TreeGrafter"/>
</dbReference>
<dbReference type="Pfam" id="PF01471">
    <property type="entry name" value="PG_binding_1"/>
    <property type="match status" value="1"/>
</dbReference>
<evidence type="ECO:0000256" key="3">
    <source>
        <dbReference type="ARBA" id="ARBA00022679"/>
    </source>
</evidence>
<evidence type="ECO:0000259" key="9">
    <source>
        <dbReference type="PROSITE" id="PS52029"/>
    </source>
</evidence>
<evidence type="ECO:0000313" key="10">
    <source>
        <dbReference type="EMBL" id="PRY95525.1"/>
    </source>
</evidence>
<dbReference type="Pfam" id="PF03734">
    <property type="entry name" value="YkuD"/>
    <property type="match status" value="1"/>
</dbReference>
<evidence type="ECO:0000256" key="2">
    <source>
        <dbReference type="ARBA" id="ARBA00005992"/>
    </source>
</evidence>
<keyword evidence="5 7" id="KW-0573">Peptidoglycan synthesis</keyword>
<evidence type="ECO:0000256" key="4">
    <source>
        <dbReference type="ARBA" id="ARBA00022960"/>
    </source>
</evidence>
<protein>
    <submittedName>
        <fullName evidence="10">Lipoprotein-anchoring transpeptidase ErfK/SrfK</fullName>
    </submittedName>
</protein>
<dbReference type="PANTHER" id="PTHR30582">
    <property type="entry name" value="L,D-TRANSPEPTIDASE"/>
    <property type="match status" value="1"/>
</dbReference>
<evidence type="ECO:0000256" key="1">
    <source>
        <dbReference type="ARBA" id="ARBA00004752"/>
    </source>
</evidence>
<dbReference type="UniPathway" id="UPA00219"/>
<comment type="caution">
    <text evidence="10">The sequence shown here is derived from an EMBL/GenBank/DDBJ whole genome shotgun (WGS) entry which is preliminary data.</text>
</comment>
<dbReference type="InterPro" id="IPR036366">
    <property type="entry name" value="PGBDSf"/>
</dbReference>
<dbReference type="Gene3D" id="2.40.440.10">
    <property type="entry name" value="L,D-transpeptidase catalytic domain-like"/>
    <property type="match status" value="1"/>
</dbReference>
<dbReference type="GO" id="GO:0071555">
    <property type="term" value="P:cell wall organization"/>
    <property type="evidence" value="ECO:0007669"/>
    <property type="project" value="UniProtKB-UniRule"/>
</dbReference>
<evidence type="ECO:0000313" key="11">
    <source>
        <dbReference type="Proteomes" id="UP000238801"/>
    </source>
</evidence>
<name>A0A2T0X9D9_9RHOB</name>
<accession>A0A2T0X9D9</accession>
<keyword evidence="3" id="KW-0808">Transferase</keyword>
<comment type="similarity">
    <text evidence="2">Belongs to the YkuD family.</text>
</comment>